<feature type="transmembrane region" description="Helical" evidence="12">
    <location>
        <begin position="329"/>
        <end position="350"/>
    </location>
</feature>
<reference evidence="13 16" key="1">
    <citation type="submission" date="2016-10" db="EMBL/GenBank/DDBJ databases">
        <title>Methanohalophilus halophilus.</title>
        <authorList>
            <person name="L'haridon S."/>
        </authorList>
    </citation>
    <scope>NUCLEOTIDE SEQUENCE [LARGE SCALE GENOMIC DNA]</scope>
    <source>
        <strain evidence="13 16">Z-7982</strain>
    </source>
</reference>
<feature type="transmembrane region" description="Helical" evidence="12">
    <location>
        <begin position="38"/>
        <end position="56"/>
    </location>
</feature>
<evidence type="ECO:0000256" key="3">
    <source>
        <dbReference type="ARBA" id="ARBA00022448"/>
    </source>
</evidence>
<evidence type="ECO:0000313" key="17">
    <source>
        <dbReference type="Proteomes" id="UP000198669"/>
    </source>
</evidence>
<evidence type="ECO:0000313" key="13">
    <source>
        <dbReference type="EMBL" id="APH38650.1"/>
    </source>
</evidence>
<feature type="transmembrane region" description="Helical" evidence="12">
    <location>
        <begin position="386"/>
        <end position="408"/>
    </location>
</feature>
<dbReference type="RefSeq" id="WP_072561103.1">
    <property type="nucleotide sequence ID" value="NZ_CP017921.1"/>
</dbReference>
<feature type="transmembrane region" description="Helical" evidence="12">
    <location>
        <begin position="457"/>
        <end position="476"/>
    </location>
</feature>
<comment type="subcellular location">
    <subcellularLocation>
        <location evidence="1">Cell inner membrane</location>
        <topology evidence="1">Multi-pass membrane protein</topology>
    </subcellularLocation>
</comment>
<evidence type="ECO:0000313" key="16">
    <source>
        <dbReference type="Proteomes" id="UP000186879"/>
    </source>
</evidence>
<organism evidence="13 16">
    <name type="scientific">Methanohalophilus halophilus</name>
    <dbReference type="NCBI Taxonomy" id="2177"/>
    <lineage>
        <taxon>Archaea</taxon>
        <taxon>Methanobacteriati</taxon>
        <taxon>Methanobacteriota</taxon>
        <taxon>Stenosarchaea group</taxon>
        <taxon>Methanomicrobia</taxon>
        <taxon>Methanosarcinales</taxon>
        <taxon>Methanosarcinaceae</taxon>
        <taxon>Methanohalophilus</taxon>
    </lineage>
</organism>
<protein>
    <submittedName>
        <fullName evidence="13">Potassium transporter</fullName>
    </submittedName>
    <submittedName>
        <fullName evidence="15">Trk system potassium uptake protein TrkH</fullName>
    </submittedName>
    <submittedName>
        <fullName evidence="14">TrkH family potassium uptake protein</fullName>
    </submittedName>
</protein>
<evidence type="ECO:0000256" key="5">
    <source>
        <dbReference type="ARBA" id="ARBA00022519"/>
    </source>
</evidence>
<dbReference type="EMBL" id="CP017921">
    <property type="protein sequence ID" value="APH38650.1"/>
    <property type="molecule type" value="Genomic_DNA"/>
</dbReference>
<keyword evidence="3" id="KW-0813">Transport</keyword>
<dbReference type="Pfam" id="PF02386">
    <property type="entry name" value="TrkH"/>
    <property type="match status" value="1"/>
</dbReference>
<keyword evidence="7 12" id="KW-0812">Transmembrane</keyword>
<feature type="transmembrane region" description="Helical" evidence="12">
    <location>
        <begin position="12"/>
        <end position="32"/>
    </location>
</feature>
<dbReference type="GeneID" id="30582807"/>
<dbReference type="InterPro" id="IPR004772">
    <property type="entry name" value="TrkH"/>
</dbReference>
<keyword evidence="4" id="KW-1003">Cell membrane</keyword>
<dbReference type="OrthoDB" id="111943at2157"/>
<dbReference type="Proteomes" id="UP000198669">
    <property type="component" value="Unassembled WGS sequence"/>
</dbReference>
<name>A0A1L3Q1C1_9EURY</name>
<dbReference type="GO" id="GO:0005886">
    <property type="term" value="C:plasma membrane"/>
    <property type="evidence" value="ECO:0007669"/>
    <property type="project" value="UniProtKB-SubCell"/>
</dbReference>
<feature type="transmembrane region" description="Helical" evidence="12">
    <location>
        <begin position="179"/>
        <end position="198"/>
    </location>
</feature>
<dbReference type="PANTHER" id="PTHR32024">
    <property type="entry name" value="TRK SYSTEM POTASSIUM UPTAKE PROTEIN TRKG-RELATED"/>
    <property type="match status" value="1"/>
</dbReference>
<keyword evidence="8" id="KW-0630">Potassium</keyword>
<dbReference type="InterPro" id="IPR003445">
    <property type="entry name" value="Cat_transpt"/>
</dbReference>
<evidence type="ECO:0000313" key="14">
    <source>
        <dbReference type="EMBL" id="RNI08351.1"/>
    </source>
</evidence>
<keyword evidence="9 12" id="KW-1133">Transmembrane helix</keyword>
<feature type="transmembrane region" description="Helical" evidence="12">
    <location>
        <begin position="68"/>
        <end position="89"/>
    </location>
</feature>
<evidence type="ECO:0000256" key="4">
    <source>
        <dbReference type="ARBA" id="ARBA00022475"/>
    </source>
</evidence>
<evidence type="ECO:0000256" key="1">
    <source>
        <dbReference type="ARBA" id="ARBA00004429"/>
    </source>
</evidence>
<dbReference type="AlphaFoldDB" id="A0A1L3Q1C1"/>
<dbReference type="GO" id="GO:0015379">
    <property type="term" value="F:potassium:chloride symporter activity"/>
    <property type="evidence" value="ECO:0007669"/>
    <property type="project" value="InterPro"/>
</dbReference>
<sequence>MKFKVVMGVLGTLLWLLGLLMLIPLFVGMYYGESPQNFAIAFTITMVAGTVFAFRIEPSKEDWDLKEGFMIVAFGWLAAAIFGAIPFVLEGMTPINAFFESMSGFTTTGATVMVDIESHSRGLLFWRSMTQWLGGMGIIMLFIAILPKLGIAGRQMFRAEVPGPQEDKLRPRIRETAKILWMVYVAISFVECVALYLAGLNLYDAVTHTFTTMACGGFSPYADSIAAFNSPLVESIICFFMFLAGANFALHYRMFYVDKGSLIKDDEFKFYTLIVAIATLSLTLLLFKDHIYGLGTSFRYSLFQILSILTTTGYATVDFNQWADSGRMILFIVMFFGGCAGSTGGGIKIVRTMLLLRYANRELFKAVHPKAVRIIRFNGKAVPDDVMHSIVSFVIIYFLLFFISSGLLSMMGMDVFSSLSASIATLGNIGPAFNLFGPMANYDLLPFMGKLLLVLNMWIGRLEVFTVMVMLTSAFWKK</sequence>
<reference evidence="14 18" key="3">
    <citation type="submission" date="2018-10" db="EMBL/GenBank/DDBJ databases">
        <title>Cultivation of a novel Methanohalophilus strain from Kebrit Deep of the Red Sea and a genomic comparison of members of the genus Methanohalophilus.</title>
        <authorList>
            <person name="Guan Y."/>
            <person name="Ngugi D.K."/>
            <person name="Stingl U."/>
        </authorList>
    </citation>
    <scope>NUCLEOTIDE SEQUENCE [LARGE SCALE GENOMIC DNA]</scope>
    <source>
        <strain evidence="14 18">DSM 3094</strain>
    </source>
</reference>
<feature type="transmembrane region" description="Helical" evidence="12">
    <location>
        <begin position="299"/>
        <end position="317"/>
    </location>
</feature>
<feature type="transmembrane region" description="Helical" evidence="12">
    <location>
        <begin position="132"/>
        <end position="151"/>
    </location>
</feature>
<evidence type="ECO:0000256" key="8">
    <source>
        <dbReference type="ARBA" id="ARBA00022958"/>
    </source>
</evidence>
<dbReference type="KEGG" id="mhaz:BHR79_03545"/>
<evidence type="ECO:0000313" key="15">
    <source>
        <dbReference type="EMBL" id="SDW18383.1"/>
    </source>
</evidence>
<evidence type="ECO:0000256" key="12">
    <source>
        <dbReference type="SAM" id="Phobius"/>
    </source>
</evidence>
<keyword evidence="6" id="KW-0633">Potassium transport</keyword>
<dbReference type="Proteomes" id="UP000186879">
    <property type="component" value="Chromosome"/>
</dbReference>
<reference evidence="15 17" key="2">
    <citation type="submission" date="2016-10" db="EMBL/GenBank/DDBJ databases">
        <authorList>
            <person name="de Groot N.N."/>
        </authorList>
    </citation>
    <scope>NUCLEOTIDE SEQUENCE [LARGE SCALE GENOMIC DNA]</scope>
    <source>
        <strain evidence="15 17">Z-7982</strain>
    </source>
</reference>
<dbReference type="Proteomes" id="UP000267921">
    <property type="component" value="Unassembled WGS sequence"/>
</dbReference>
<dbReference type="PANTHER" id="PTHR32024:SF2">
    <property type="entry name" value="TRK SYSTEM POTASSIUM UPTAKE PROTEIN TRKG-RELATED"/>
    <property type="match status" value="1"/>
</dbReference>
<evidence type="ECO:0000256" key="11">
    <source>
        <dbReference type="ARBA" id="ARBA00023136"/>
    </source>
</evidence>
<accession>A0A1L3Q1C1</accession>
<evidence type="ECO:0000313" key="18">
    <source>
        <dbReference type="Proteomes" id="UP000267921"/>
    </source>
</evidence>
<evidence type="ECO:0000256" key="7">
    <source>
        <dbReference type="ARBA" id="ARBA00022692"/>
    </source>
</evidence>
<evidence type="ECO:0000256" key="9">
    <source>
        <dbReference type="ARBA" id="ARBA00022989"/>
    </source>
</evidence>
<dbReference type="EMBL" id="FNMU01000001">
    <property type="protein sequence ID" value="SDW18383.1"/>
    <property type="molecule type" value="Genomic_DNA"/>
</dbReference>
<gene>
    <name evidence="13" type="ORF">BHR79_03545</name>
    <name evidence="14" type="ORF">EFE40_07315</name>
    <name evidence="15" type="ORF">SAMN04515625_0544</name>
</gene>
<feature type="transmembrane region" description="Helical" evidence="12">
    <location>
        <begin position="270"/>
        <end position="287"/>
    </location>
</feature>
<evidence type="ECO:0000256" key="2">
    <source>
        <dbReference type="ARBA" id="ARBA00009137"/>
    </source>
</evidence>
<dbReference type="STRING" id="2177.BHR79_03545"/>
<evidence type="ECO:0000256" key="6">
    <source>
        <dbReference type="ARBA" id="ARBA00022538"/>
    </source>
</evidence>
<dbReference type="PIRSF" id="PIRSF006247">
    <property type="entry name" value="TrkH"/>
    <property type="match status" value="1"/>
</dbReference>
<keyword evidence="5" id="KW-0997">Cell inner membrane</keyword>
<evidence type="ECO:0000256" key="10">
    <source>
        <dbReference type="ARBA" id="ARBA00023065"/>
    </source>
</evidence>
<feature type="transmembrane region" description="Helical" evidence="12">
    <location>
        <begin position="415"/>
        <end position="437"/>
    </location>
</feature>
<keyword evidence="16" id="KW-1185">Reference proteome</keyword>
<dbReference type="EMBL" id="RJJG01000005">
    <property type="protein sequence ID" value="RNI08351.1"/>
    <property type="molecule type" value="Genomic_DNA"/>
</dbReference>
<comment type="similarity">
    <text evidence="2">Belongs to the TrkH potassium transport family.</text>
</comment>
<feature type="transmembrane region" description="Helical" evidence="12">
    <location>
        <begin position="232"/>
        <end position="250"/>
    </location>
</feature>
<keyword evidence="10" id="KW-0406">Ion transport</keyword>
<keyword evidence="11 12" id="KW-0472">Membrane</keyword>
<proteinExistence type="inferred from homology"/>